<dbReference type="InterPro" id="IPR036034">
    <property type="entry name" value="PDZ_sf"/>
</dbReference>
<dbReference type="Proteomes" id="UP000050384">
    <property type="component" value="Unassembled WGS sequence"/>
</dbReference>
<dbReference type="PROSITE" id="PS50106">
    <property type="entry name" value="PDZ"/>
    <property type="match status" value="1"/>
</dbReference>
<dbReference type="EMBL" id="LJRI01000337">
    <property type="protein sequence ID" value="KPZ05919.1"/>
    <property type="molecule type" value="Genomic_DNA"/>
</dbReference>
<sequence>MKSIIEHGQVIRGWLGIEVQPLTPELAESFGLKDRPGIVVAGIFRDGPAQKAGLRLGDVILAINGEPAGDGRRSMNQVARTKPKDKIAIDVMRNGKEMRLSAEVGLRPPPAPTPAAAPE</sequence>
<dbReference type="CDD" id="cd10839">
    <property type="entry name" value="cpPDZ1_DegP-like"/>
    <property type="match status" value="1"/>
</dbReference>
<dbReference type="Pfam" id="PF13180">
    <property type="entry name" value="PDZ_2"/>
    <property type="match status" value="1"/>
</dbReference>
<feature type="domain" description="PDZ" evidence="2">
    <location>
        <begin position="4"/>
        <end position="67"/>
    </location>
</feature>
<feature type="region of interest" description="Disordered" evidence="1">
    <location>
        <begin position="99"/>
        <end position="119"/>
    </location>
</feature>
<dbReference type="AlphaFoldDB" id="A0A0Q0CCK4"/>
<feature type="compositionally biased region" description="Pro residues" evidence="1">
    <location>
        <begin position="107"/>
        <end position="119"/>
    </location>
</feature>
<dbReference type="SMART" id="SM00228">
    <property type="entry name" value="PDZ"/>
    <property type="match status" value="1"/>
</dbReference>
<dbReference type="SUPFAM" id="SSF50156">
    <property type="entry name" value="PDZ domain-like"/>
    <property type="match status" value="1"/>
</dbReference>
<evidence type="ECO:0000313" key="3">
    <source>
        <dbReference type="EMBL" id="KPZ05919.1"/>
    </source>
</evidence>
<comment type="caution">
    <text evidence="3">The sequence shown here is derived from an EMBL/GenBank/DDBJ whole genome shotgun (WGS) entry which is preliminary data.</text>
</comment>
<name>A0A0Q0CCK4_PSESX</name>
<proteinExistence type="predicted"/>
<protein>
    <recommendedName>
        <fullName evidence="2">PDZ domain-containing protein</fullName>
    </recommendedName>
</protein>
<evidence type="ECO:0000313" key="4">
    <source>
        <dbReference type="Proteomes" id="UP000050384"/>
    </source>
</evidence>
<evidence type="ECO:0000259" key="2">
    <source>
        <dbReference type="PROSITE" id="PS50106"/>
    </source>
</evidence>
<dbReference type="InterPro" id="IPR001478">
    <property type="entry name" value="PDZ"/>
</dbReference>
<evidence type="ECO:0000256" key="1">
    <source>
        <dbReference type="SAM" id="MobiDB-lite"/>
    </source>
</evidence>
<organism evidence="3 4">
    <name type="scientific">Pseudomonas syringae pv. spinaceae</name>
    <dbReference type="NCBI Taxonomy" id="264459"/>
    <lineage>
        <taxon>Bacteria</taxon>
        <taxon>Pseudomonadati</taxon>
        <taxon>Pseudomonadota</taxon>
        <taxon>Gammaproteobacteria</taxon>
        <taxon>Pseudomonadales</taxon>
        <taxon>Pseudomonadaceae</taxon>
        <taxon>Pseudomonas</taxon>
        <taxon>Pseudomonas syringae</taxon>
    </lineage>
</organism>
<dbReference type="PATRIC" id="fig|264459.3.peg.2655"/>
<dbReference type="Gene3D" id="2.30.42.10">
    <property type="match status" value="1"/>
</dbReference>
<gene>
    <name evidence="3" type="ORF">ALO94_200986</name>
</gene>
<accession>A0A0Q0CCK4</accession>
<reference evidence="3 4" key="1">
    <citation type="submission" date="2015-09" db="EMBL/GenBank/DDBJ databases">
        <title>Genome announcement of multiple Pseudomonas syringae strains.</title>
        <authorList>
            <person name="Thakur S."/>
            <person name="Wang P.W."/>
            <person name="Gong Y."/>
            <person name="Weir B.S."/>
            <person name="Guttman D.S."/>
        </authorList>
    </citation>
    <scope>NUCLEOTIDE SEQUENCE [LARGE SCALE GENOMIC DNA]</scope>
    <source>
        <strain evidence="3 4">ICMP16929</strain>
    </source>
</reference>